<dbReference type="InterPro" id="IPR032718">
    <property type="entry name" value="PGBD4_Znf_C"/>
</dbReference>
<accession>A0A0A9ZCF9</accession>
<proteinExistence type="predicted"/>
<evidence type="ECO:0000256" key="1">
    <source>
        <dbReference type="SAM" id="MobiDB-lite"/>
    </source>
</evidence>
<feature type="domain" description="PiggyBac transposable element-derived protein 4 C-terminal zinc-finger" evidence="2">
    <location>
        <begin position="132"/>
        <end position="174"/>
    </location>
</feature>
<sequence>KSNLIMKLLYFSCASSTETDPLEFPIVQERVKEEDIQEEAPVLSNSAQEGSFHERSDQNDDLSTDQYNNTIMADISGTYSPEFVDLSVNLCSKLVGRKSSNVVKKFKRTPEELIPRRLMYPDAHFPKYIQLKGEKRIRRTCVVCRRSKIRRESRFECPTCKATLCVDPCFGIYHSQEKY</sequence>
<evidence type="ECO:0000313" key="3">
    <source>
        <dbReference type="EMBL" id="JAG42962.1"/>
    </source>
</evidence>
<reference evidence="3" key="2">
    <citation type="submission" date="2014-07" db="EMBL/GenBank/DDBJ databases">
        <authorList>
            <person name="Hull J."/>
        </authorList>
    </citation>
    <scope>NUCLEOTIDE SEQUENCE</scope>
</reference>
<evidence type="ECO:0000259" key="2">
    <source>
        <dbReference type="Pfam" id="PF13842"/>
    </source>
</evidence>
<dbReference type="AlphaFoldDB" id="A0A0A9ZCF9"/>
<protein>
    <submittedName>
        <fullName evidence="3">PiggyBac transposable element-derived protein 4</fullName>
    </submittedName>
</protein>
<dbReference type="Pfam" id="PF13842">
    <property type="entry name" value="zf-Tnp_2"/>
    <property type="match status" value="1"/>
</dbReference>
<dbReference type="EMBL" id="GBHO01000642">
    <property type="protein sequence ID" value="JAG42962.1"/>
    <property type="molecule type" value="Transcribed_RNA"/>
</dbReference>
<name>A0A0A9ZCF9_LYGHE</name>
<feature type="non-terminal residue" evidence="3">
    <location>
        <position position="1"/>
    </location>
</feature>
<feature type="region of interest" description="Disordered" evidence="1">
    <location>
        <begin position="35"/>
        <end position="63"/>
    </location>
</feature>
<organism evidence="3">
    <name type="scientific">Lygus hesperus</name>
    <name type="common">Western plant bug</name>
    <dbReference type="NCBI Taxonomy" id="30085"/>
    <lineage>
        <taxon>Eukaryota</taxon>
        <taxon>Metazoa</taxon>
        <taxon>Ecdysozoa</taxon>
        <taxon>Arthropoda</taxon>
        <taxon>Hexapoda</taxon>
        <taxon>Insecta</taxon>
        <taxon>Pterygota</taxon>
        <taxon>Neoptera</taxon>
        <taxon>Paraneoptera</taxon>
        <taxon>Hemiptera</taxon>
        <taxon>Heteroptera</taxon>
        <taxon>Panheteroptera</taxon>
        <taxon>Cimicomorpha</taxon>
        <taxon>Miridae</taxon>
        <taxon>Mirini</taxon>
        <taxon>Lygus</taxon>
    </lineage>
</organism>
<gene>
    <name evidence="3" type="primary">PGBD4_34</name>
    <name evidence="3" type="ORF">CM83_886</name>
</gene>
<reference evidence="3" key="1">
    <citation type="journal article" date="2014" name="PLoS ONE">
        <title>Transcriptome-Based Identification of ABC Transporters in the Western Tarnished Plant Bug Lygus hesperus.</title>
        <authorList>
            <person name="Hull J.J."/>
            <person name="Chaney K."/>
            <person name="Geib S.M."/>
            <person name="Fabrick J.A."/>
            <person name="Brent C.S."/>
            <person name="Walsh D."/>
            <person name="Lavine L.C."/>
        </authorList>
    </citation>
    <scope>NUCLEOTIDE SEQUENCE</scope>
</reference>